<dbReference type="EMBL" id="JABSTQ010010284">
    <property type="protein sequence ID" value="KAG0422019.1"/>
    <property type="molecule type" value="Genomic_DNA"/>
</dbReference>
<proteinExistence type="predicted"/>
<dbReference type="Proteomes" id="UP000805193">
    <property type="component" value="Unassembled WGS sequence"/>
</dbReference>
<organism evidence="1 2">
    <name type="scientific">Ixodes persulcatus</name>
    <name type="common">Taiga tick</name>
    <dbReference type="NCBI Taxonomy" id="34615"/>
    <lineage>
        <taxon>Eukaryota</taxon>
        <taxon>Metazoa</taxon>
        <taxon>Ecdysozoa</taxon>
        <taxon>Arthropoda</taxon>
        <taxon>Chelicerata</taxon>
        <taxon>Arachnida</taxon>
        <taxon>Acari</taxon>
        <taxon>Parasitiformes</taxon>
        <taxon>Ixodida</taxon>
        <taxon>Ixodoidea</taxon>
        <taxon>Ixodidae</taxon>
        <taxon>Ixodinae</taxon>
        <taxon>Ixodes</taxon>
    </lineage>
</organism>
<gene>
    <name evidence="1" type="ORF">HPB47_002125</name>
</gene>
<reference evidence="1 2" key="1">
    <citation type="journal article" date="2020" name="Cell">
        <title>Large-Scale Comparative Analyses of Tick Genomes Elucidate Their Genetic Diversity and Vector Capacities.</title>
        <authorList>
            <consortium name="Tick Genome and Microbiome Consortium (TIGMIC)"/>
            <person name="Jia N."/>
            <person name="Wang J."/>
            <person name="Shi W."/>
            <person name="Du L."/>
            <person name="Sun Y."/>
            <person name="Zhan W."/>
            <person name="Jiang J.F."/>
            <person name="Wang Q."/>
            <person name="Zhang B."/>
            <person name="Ji P."/>
            <person name="Bell-Sakyi L."/>
            <person name="Cui X.M."/>
            <person name="Yuan T.T."/>
            <person name="Jiang B.G."/>
            <person name="Yang W.F."/>
            <person name="Lam T.T."/>
            <person name="Chang Q.C."/>
            <person name="Ding S.J."/>
            <person name="Wang X.J."/>
            <person name="Zhu J.G."/>
            <person name="Ruan X.D."/>
            <person name="Zhao L."/>
            <person name="Wei J.T."/>
            <person name="Ye R.Z."/>
            <person name="Que T.C."/>
            <person name="Du C.H."/>
            <person name="Zhou Y.H."/>
            <person name="Cheng J.X."/>
            <person name="Dai P.F."/>
            <person name="Guo W.B."/>
            <person name="Han X.H."/>
            <person name="Huang E.J."/>
            <person name="Li L.F."/>
            <person name="Wei W."/>
            <person name="Gao Y.C."/>
            <person name="Liu J.Z."/>
            <person name="Shao H.Z."/>
            <person name="Wang X."/>
            <person name="Wang C.C."/>
            <person name="Yang T.C."/>
            <person name="Huo Q.B."/>
            <person name="Li W."/>
            <person name="Chen H.Y."/>
            <person name="Chen S.E."/>
            <person name="Zhou L.G."/>
            <person name="Ni X.B."/>
            <person name="Tian J.H."/>
            <person name="Sheng Y."/>
            <person name="Liu T."/>
            <person name="Pan Y.S."/>
            <person name="Xia L.Y."/>
            <person name="Li J."/>
            <person name="Zhao F."/>
            <person name="Cao W.C."/>
        </authorList>
    </citation>
    <scope>NUCLEOTIDE SEQUENCE [LARGE SCALE GENOMIC DNA]</scope>
    <source>
        <strain evidence="1">Iper-2018</strain>
    </source>
</reference>
<protein>
    <submittedName>
        <fullName evidence="1">Uncharacterized protein</fullName>
    </submittedName>
</protein>
<keyword evidence="2" id="KW-1185">Reference proteome</keyword>
<accession>A0AC60PM49</accession>
<evidence type="ECO:0000313" key="1">
    <source>
        <dbReference type="EMBL" id="KAG0422019.1"/>
    </source>
</evidence>
<comment type="caution">
    <text evidence="1">The sequence shown here is derived from an EMBL/GenBank/DDBJ whole genome shotgun (WGS) entry which is preliminary data.</text>
</comment>
<name>A0AC60PM49_IXOPE</name>
<evidence type="ECO:0000313" key="2">
    <source>
        <dbReference type="Proteomes" id="UP000805193"/>
    </source>
</evidence>
<sequence>MASKIARISPLKHHACRAYSARVAPKASVAHFEALPKQDVEMTTLPSGLVVTSLENYSPVTRLAIIVKGGARYENGSNLGITHTLRNAAGLATKNCSKFAITKNIEYLGANLTATTTREHLIYTLECNRNEVGTAFKFATEVALCPAFKHWEVDDAAPAMKIDLAIYRQNQEAVLMEALHAAAFRGGLGNSLFIEDFMLGKHTPRALAEFTKNHVTGPRVVLAAVGAERDRLVHALKHLELSSDPGAEFLPSKFAGSEVRHEFGSSHTVAAIVVEGASAKNVKECLALGILQHILGTGTEGAAQRLRGHQAGRRGRQGRRAPLCGLLFVWQVSALNISYSDTGLFGITVAGHPNEMDKLTKTVMTQVRTTAQKISDKDVQDGKTRLKAALLYKREDQSNVALEMGLHTAHFGQSWDPSEMERSIDAITTQDVASVAARVSKAKPAMAAVGRLHKTPHVDELI</sequence>